<protein>
    <recommendedName>
        <fullName evidence="3">Phage tail tape measure protein domain-containing protein</fullName>
    </recommendedName>
</protein>
<evidence type="ECO:0000256" key="1">
    <source>
        <dbReference type="SAM" id="Coils"/>
    </source>
</evidence>
<dbReference type="Proteomes" id="UP000482209">
    <property type="component" value="Unassembled WGS sequence"/>
</dbReference>
<comment type="caution">
    <text evidence="4">The sequence shown here is derived from an EMBL/GenBank/DDBJ whole genome shotgun (WGS) entry which is preliminary data.</text>
</comment>
<keyword evidence="5" id="KW-1185">Reference proteome</keyword>
<organism evidence="4 5">
    <name type="scientific">Velocimicrobium porci</name>
    <dbReference type="NCBI Taxonomy" id="2606634"/>
    <lineage>
        <taxon>Bacteria</taxon>
        <taxon>Bacillati</taxon>
        <taxon>Bacillota</taxon>
        <taxon>Clostridia</taxon>
        <taxon>Lachnospirales</taxon>
        <taxon>Lachnospiraceae</taxon>
        <taxon>Velocimicrobium</taxon>
    </lineage>
</organism>
<keyword evidence="1" id="KW-0175">Coiled coil</keyword>
<name>A0A6L5XYK7_9FIRM</name>
<dbReference type="Pfam" id="PF10145">
    <property type="entry name" value="PhageMin_Tail"/>
    <property type="match status" value="1"/>
</dbReference>
<evidence type="ECO:0000256" key="2">
    <source>
        <dbReference type="SAM" id="MobiDB-lite"/>
    </source>
</evidence>
<accession>A0A6L5XYK7</accession>
<gene>
    <name evidence="4" type="ORF">FYJ58_07435</name>
</gene>
<feature type="domain" description="Phage tail tape measure protein" evidence="3">
    <location>
        <begin position="232"/>
        <end position="456"/>
    </location>
</feature>
<feature type="coiled-coil region" evidence="1">
    <location>
        <begin position="1451"/>
        <end position="1527"/>
    </location>
</feature>
<feature type="coiled-coil region" evidence="1">
    <location>
        <begin position="1655"/>
        <end position="1685"/>
    </location>
</feature>
<feature type="coiled-coil region" evidence="1">
    <location>
        <begin position="2189"/>
        <end position="2216"/>
    </location>
</feature>
<feature type="coiled-coil region" evidence="1">
    <location>
        <begin position="136"/>
        <end position="163"/>
    </location>
</feature>
<feature type="region of interest" description="Disordered" evidence="2">
    <location>
        <begin position="1331"/>
        <end position="1353"/>
    </location>
</feature>
<sequence>MAENNFWIDLVATLKKAQSKKQIKSDAKNLGDIYVPLIGKLNKSKTRAQLKQDLASLNGTVNLTGKVNKKGIVTSVQQATQQAQTQANKAPIQVSMNLKKDKLINDIKVFGQQNTKLFKDANMAAKYNSLLDNAKLATSSREIQNLRLQLSAMRSEIKATNLSGLTLGDTFKKTFKRATELFTSTGGLMLLTRQMRQAWTEALNLDKAYTDLIKVQNDLSRGDYPEYLERCNKKAQELATTQKSLIEGATEFSKSGYDLDTSNKLTEKSTILANVGEMSASDSAKAIISGVQAYDTVDGYTDVVDKADALISKYNEIGNTASITTAEIAQGVQSVGSVFADANTSVDEFIALLAAGNRQYQDADALALGLRTAALRIRGCKVELEQMGEETDGVYTSASKLAEKIEGLTNINGNGGVKILEADGETFRSIYDIFLDISKVYKDMSDTDQSALLELISGKHRASAISATLNNMSEAQEIYQHSLEASGSAQREYDKYLESSEASLNRFKSSMTETYQSVIDGETVKGLLNCGNATLQFVNSLGLVESTLKGLVVIGIVKAITTLSTAFEASAIQASNFGTALNTVKNMSTMARGTTEYTNALKALKTVSAGLSDTQLKQVLASKALSDSDRIAILRTTGLTKAQAQAKLAQMGLTQSTKAQTTANVSATASTFSLTAAVKGFGVSLKTAFMSNPVGISIMALSTIIGAVSSKVSEYNEKLRETRQANMDAATSAKEKADSLRELYVKYENLSDITNKTSSQEEQFKQVVIDITKALGDKASALEGLTAGQNDYTEALKEATKAELESQYATAKIGAKAAEEELKDKTYDSWSGSQITIQQNEQMTGVKEHMAALEAVKDILAEYEDMGTYGIEWEPVNWDSNKDDMNAVVEYYNTLIEARNKLATADNADFLMSSDIYEDINNTINDLSESVEKYTEQQYNALKLNYEWQNGVPSTEEEFHKMEESILDASGAGQEFQEVLKGYLAEDFSTFSNSINNIENGIDDVTESTKAMTDKVSNAKDSLEDIIKQYPELVKMATVGELDEDVLTSTEQYADLLAKVGLNADSSSSDIKKLVEQIQAVADDNMIDNLKKVSDDFESLGDDYNTLMNKKEALSIGDLDKVQNVFGDLDVFDEWVAKVTDSKASTEELQKAFNDLATEYCNSSEKMQSVLKNVTNETKNATIAMLKQMGVINADEIVTAALTAQQLYLKLNTEDSTESIYEQISGLLEHSSASDNAKASLFDLVFEEQIFSNTDLGITDKIVQLEQLGLAFGVTADAAHSSARAMDAIRFAGMAGGKEAAEKTKEEMYEENSDWYRSQIAQKYANLSVNFKPNNPNNKKGGKGGNKGSGSKQEYKETVDWVEKTISLLTDKIALLNAKLDNTTSYKNQIKYIKKLADAQEKLIQVYDKAQSARSKAYNSALKKLSKSDRKKVESGAYTVENFKWTKSSDSKKMAENEKRYQNINEALEARDALAKAKQDLVKSKSELKKLASDLADKTWEKATKDLERFNNKMELLEKKLSNAKSYKTKNDLLAKQLDLEQKILSTKEKALSTESKELKSLGNKIKKGSKKLSSSKKEKIQKKLNSKKKFDIESLGVKPTSSLYQYMIEYNAFVDKIKEETDNLAADKQETISSINEKAQSIVDNVWDNAMDKVESLSNKMESLNKVLENTDGLKERNKLLEQQIQLSYKMIEASKQSVQDEKKKQKLYKKNIKNAYKKLSSKDKKIIGKSIKAGKTINLKDLSSAIDPSSKLYKNIIKYNAATDKIKEGRQAYQDQKQESLSAITQKTQEKYNSIQNYYEKRINHSQGKIDKLQSYIDLAEAKGQGIGKAFYERSKELQKNETNALKKKKKELENQLKNDVKIGRIKVNSDEWYEALDVINECEKGINESRKAQEEFNKSVKQLDWSNFDMMISKLDDITNESNFLINLMSNKKLVDKNGSFTNEGITAQAQHVMNYNIYMKKADELASEIAKIPTDTTNKDDLERRNELIKLQQDSILSAESEKKAIIDLVDQGIQAEIKSMSDLISKKKEALDAEKDLHNYQKSIAEKNKNIAKIQKQINALSGDDSDENKKKLRELKAELAKAQDDLNEAEYNHSIDEQKKALDKSLEDFTDSRNKYLEDSEKVFNDTITMVNKETSIVSKTVSQTAKNVGYTVSTTISNSWKTAGNAVSTYSNTFTSATSSVLEQIKLQKQALEELIKKQEELAQSTVSNVTKEEKKVENIKPSKNATKIDQLLSTANGKKTENMSELNKYVHKKYGTYLSKQNMLDLAKLLGLKGITEKSIVGNYKQKDQILKALKGAGFANGGIAEINKVIKGNGDDGIVTIKPGETILTEAFTKELPQAVQMMDKFIHLPLPSLTPISKQGNISNTVEINIGNMPNVIDTKSFISELQNNNKVQKAIQKVALSELSDGNIYSVNKIH</sequence>
<feature type="coiled-coil region" evidence="1">
    <location>
        <begin position="1838"/>
        <end position="1865"/>
    </location>
</feature>
<evidence type="ECO:0000313" key="5">
    <source>
        <dbReference type="Proteomes" id="UP000482209"/>
    </source>
</evidence>
<dbReference type="RefSeq" id="WP_154519121.1">
    <property type="nucleotide sequence ID" value="NZ_VUMT01000009.1"/>
</dbReference>
<evidence type="ECO:0000313" key="4">
    <source>
        <dbReference type="EMBL" id="MSS63709.1"/>
    </source>
</evidence>
<feature type="coiled-coil region" evidence="1">
    <location>
        <begin position="2035"/>
        <end position="2098"/>
    </location>
</feature>
<dbReference type="EMBL" id="VUMT01000009">
    <property type="protein sequence ID" value="MSS63709.1"/>
    <property type="molecule type" value="Genomic_DNA"/>
</dbReference>
<reference evidence="4 5" key="1">
    <citation type="submission" date="2019-08" db="EMBL/GenBank/DDBJ databases">
        <title>In-depth cultivation of the pig gut microbiome towards novel bacterial diversity and tailored functional studies.</title>
        <authorList>
            <person name="Wylensek D."/>
            <person name="Hitch T.C.A."/>
            <person name="Clavel T."/>
        </authorList>
    </citation>
    <scope>NUCLEOTIDE SEQUENCE [LARGE SCALE GENOMIC DNA]</scope>
    <source>
        <strain evidence="4 5">WCA-693-APC-MOT-I</strain>
    </source>
</reference>
<evidence type="ECO:0000259" key="3">
    <source>
        <dbReference type="Pfam" id="PF10145"/>
    </source>
</evidence>
<proteinExistence type="predicted"/>
<dbReference type="InterPro" id="IPR010090">
    <property type="entry name" value="Phage_tape_meas"/>
</dbReference>